<proteinExistence type="predicted"/>
<evidence type="ECO:0008006" key="4">
    <source>
        <dbReference type="Google" id="ProtNLM"/>
    </source>
</evidence>
<sequence length="266" mass="30599">MRNSLISLCMLLLLLISCKEGAENNNHGNILELKNSKFDEDVMAVFGKWMVEENEASLESLKQHELSDEKLAYRIKDPVISALHIQVPKEDFGYLLESSFKDSIAAYGPLFFKTVSVLTDLHKKPVAYQALAFYKSKETRDSVLSLLYKELGEPNLETDVNKSIGIKAQEWTLKDRTIQIVPFNAKDLSLASSSPDDYYYQVDFLMIDNAQKEALKKAHYYEFTQDINIEGKLRSHTYFDLKKNQLFADRFLLYSDEEKDNKGAEH</sequence>
<dbReference type="EMBL" id="LT906468">
    <property type="protein sequence ID" value="SNV40899.1"/>
    <property type="molecule type" value="Genomic_DNA"/>
</dbReference>
<dbReference type="KEGG" id="smiz:4412673_00408"/>
<gene>
    <name evidence="2" type="ORF">SAMEA4412673_00408</name>
</gene>
<reference evidence="2 3" key="1">
    <citation type="submission" date="2017-06" db="EMBL/GenBank/DDBJ databases">
        <authorList>
            <consortium name="Pathogen Informatics"/>
        </authorList>
    </citation>
    <scope>NUCLEOTIDE SEQUENCE [LARGE SCALE GENOMIC DNA]</scope>
    <source>
        <strain evidence="2 3">NCTC12149</strain>
    </source>
</reference>
<keyword evidence="1" id="KW-0732">Signal</keyword>
<feature type="chain" id="PRO_5042562182" description="Lipoprotein" evidence="1">
    <location>
        <begin position="23"/>
        <end position="266"/>
    </location>
</feature>
<feature type="signal peptide" evidence="1">
    <location>
        <begin position="1"/>
        <end position="22"/>
    </location>
</feature>
<name>A0AAJ4X9Q1_9SPHI</name>
<evidence type="ECO:0000313" key="2">
    <source>
        <dbReference type="EMBL" id="SNV40899.1"/>
    </source>
</evidence>
<organism evidence="2 3">
    <name type="scientific">Sphingobacterium mizutaii</name>
    <dbReference type="NCBI Taxonomy" id="1010"/>
    <lineage>
        <taxon>Bacteria</taxon>
        <taxon>Pseudomonadati</taxon>
        <taxon>Bacteroidota</taxon>
        <taxon>Sphingobacteriia</taxon>
        <taxon>Sphingobacteriales</taxon>
        <taxon>Sphingobacteriaceae</taxon>
        <taxon>Sphingobacterium</taxon>
    </lineage>
</organism>
<accession>A0AAJ4X9Q1</accession>
<dbReference type="Proteomes" id="UP000215355">
    <property type="component" value="Chromosome 1"/>
</dbReference>
<protein>
    <recommendedName>
        <fullName evidence="4">Lipoprotein</fullName>
    </recommendedName>
</protein>
<evidence type="ECO:0000313" key="3">
    <source>
        <dbReference type="Proteomes" id="UP000215355"/>
    </source>
</evidence>
<dbReference type="RefSeq" id="WP_093101601.1">
    <property type="nucleotide sequence ID" value="NZ_FNGK01000016.1"/>
</dbReference>
<evidence type="ECO:0000256" key="1">
    <source>
        <dbReference type="SAM" id="SignalP"/>
    </source>
</evidence>
<dbReference type="AlphaFoldDB" id="A0AAJ4X9Q1"/>
<dbReference type="PROSITE" id="PS51257">
    <property type="entry name" value="PROKAR_LIPOPROTEIN"/>
    <property type="match status" value="1"/>
</dbReference>